<sequence>MLLAGPSEGMRDAVVSALAGVETRTNVVQDSDGAIRINLSNVGERSLEERSRMVAQIVNSLSGVTLNKLRLLDNDSALIPDRQDWRPDDVPTYDVLATPKPDLTGLAVSGRTVISLRDGKPIPGPAGSGAYNLVSAAQSLDGGHLAVVERVPGGMRLRVGAIGEELQAVALDDVKSLTRPTWTPGGAEGEPGNEVWTVLNETTVVRATRAANGWSVLSVNANELTRGGGRITELRLSRDGVRLAAVVNGEVQVASIVRGDDSVTIRAPRTLQFGTIRGAVSLDWSERTVLVVATRLPHLPIVSMPVDGFDITPYLTTNLTLPPKAVTAAPSRPVVVTDQADIWSTAEPGKVFLNDPQGGANSLPFYPG</sequence>
<dbReference type="Proteomes" id="UP001596512">
    <property type="component" value="Unassembled WGS sequence"/>
</dbReference>
<evidence type="ECO:0000259" key="2">
    <source>
        <dbReference type="Pfam" id="PF10647"/>
    </source>
</evidence>
<comment type="caution">
    <text evidence="3">The sequence shown here is derived from an EMBL/GenBank/DDBJ whole genome shotgun (WGS) entry which is preliminary data.</text>
</comment>
<feature type="domain" description="GerMN" evidence="1">
    <location>
        <begin position="2"/>
        <end position="70"/>
    </location>
</feature>
<dbReference type="Pfam" id="PF10647">
    <property type="entry name" value="Gmad1"/>
    <property type="match status" value="1"/>
</dbReference>
<name>A0ABW2TXX0_9PSEU</name>
<evidence type="ECO:0000259" key="1">
    <source>
        <dbReference type="Pfam" id="PF10646"/>
    </source>
</evidence>
<feature type="domain" description="Lipoprotein LpqB C-terminal" evidence="2">
    <location>
        <begin position="119"/>
        <end position="367"/>
    </location>
</feature>
<accession>A0ABW2TXX0</accession>
<reference evidence="4" key="1">
    <citation type="journal article" date="2019" name="Int. J. Syst. Evol. Microbiol.">
        <title>The Global Catalogue of Microorganisms (GCM) 10K type strain sequencing project: providing services to taxonomists for standard genome sequencing and annotation.</title>
        <authorList>
            <consortium name="The Broad Institute Genomics Platform"/>
            <consortium name="The Broad Institute Genome Sequencing Center for Infectious Disease"/>
            <person name="Wu L."/>
            <person name="Ma J."/>
        </authorList>
    </citation>
    <scope>NUCLEOTIDE SEQUENCE [LARGE SCALE GENOMIC DNA]</scope>
    <source>
        <strain evidence="4">JCM 17695</strain>
    </source>
</reference>
<organism evidence="3 4">
    <name type="scientific">Actinokineospora soli</name>
    <dbReference type="NCBI Taxonomy" id="1048753"/>
    <lineage>
        <taxon>Bacteria</taxon>
        <taxon>Bacillati</taxon>
        <taxon>Actinomycetota</taxon>
        <taxon>Actinomycetes</taxon>
        <taxon>Pseudonocardiales</taxon>
        <taxon>Pseudonocardiaceae</taxon>
        <taxon>Actinokineospora</taxon>
    </lineage>
</organism>
<dbReference type="InterPro" id="IPR018910">
    <property type="entry name" value="LpqB_C"/>
</dbReference>
<evidence type="ECO:0000313" key="3">
    <source>
        <dbReference type="EMBL" id="MFC7617575.1"/>
    </source>
</evidence>
<proteinExistence type="predicted"/>
<gene>
    <name evidence="3" type="ORF">ACFQV2_33335</name>
</gene>
<protein>
    <submittedName>
        <fullName evidence="3">LpqB family beta-propeller domain-containing protein</fullName>
    </submittedName>
</protein>
<evidence type="ECO:0000313" key="4">
    <source>
        <dbReference type="Proteomes" id="UP001596512"/>
    </source>
</evidence>
<dbReference type="Pfam" id="PF10646">
    <property type="entry name" value="Germane"/>
    <property type="match status" value="1"/>
</dbReference>
<dbReference type="EMBL" id="JBHTEY010000004">
    <property type="protein sequence ID" value="MFC7617575.1"/>
    <property type="molecule type" value="Genomic_DNA"/>
</dbReference>
<dbReference type="InterPro" id="IPR019606">
    <property type="entry name" value="GerMN"/>
</dbReference>
<dbReference type="SUPFAM" id="SSF50969">
    <property type="entry name" value="YVTN repeat-like/Quinoprotein amine dehydrogenase"/>
    <property type="match status" value="1"/>
</dbReference>
<keyword evidence="4" id="KW-1185">Reference proteome</keyword>
<dbReference type="InterPro" id="IPR011044">
    <property type="entry name" value="Quino_amine_DH_bsu"/>
</dbReference>